<protein>
    <recommendedName>
        <fullName evidence="6">IBR domain-containing protein</fullName>
    </recommendedName>
</protein>
<accession>A0AAF3F884</accession>
<dbReference type="InterPro" id="IPR051628">
    <property type="entry name" value="LUBAC_E3_Ligases"/>
</dbReference>
<dbReference type="PANTHER" id="PTHR22770">
    <property type="entry name" value="UBIQUITIN CONJUGATING ENZYME 7 INTERACTING PROTEIN-RELATED"/>
    <property type="match status" value="1"/>
</dbReference>
<dbReference type="Proteomes" id="UP000887575">
    <property type="component" value="Unassembled WGS sequence"/>
</dbReference>
<evidence type="ECO:0000256" key="3">
    <source>
        <dbReference type="ARBA" id="ARBA00022771"/>
    </source>
</evidence>
<sequence>MAEQSVVVDEPILDDDFEGVLAEITEMEQNHERNKLIGMREVFPQLSEATIREHLHLDEEPLFLRLNELAKSITPKVEPANDNSKIAPKSSYTAAGQVINPEEIQREMLKEKLLSKLRALEKKEKSEEEVQRTTMEETKISMFLRDAFPTIRQCAINEVMQKRGFYQCIIILRLVEMGYTDDLRKQKFIIPNKLQMESESNAMRMKEANEKHNIQLPQMAIEKWTKYESMINADFLTAVLALTQFECPICLVTNADNDGIFCRNFDSNDKEYTAHLFCKDCVKQHAMTSVNEMTMGPGGSQIEPLLNADERKLFDKRATEAALAAVKIENIAHCKRCLFAAIVEDPEKQRRFFCLNPQCNYKYCRLCGKDYDEKHEGRACEDVMTAKPIIFASISTGNSLKRGYFIGSITTEVYLLGDALREASTVEVELPLKIVFRGRRKFHVLKKRKVDGDLNLWHIDNAELGPWFSTLESLIEFYTTNKSHLNSIETERQQ</sequence>
<keyword evidence="4" id="KW-0833">Ubl conjugation pathway</keyword>
<evidence type="ECO:0000259" key="6">
    <source>
        <dbReference type="SMART" id="SM00647"/>
    </source>
</evidence>
<dbReference type="AlphaFoldDB" id="A0AAF3F884"/>
<dbReference type="CDD" id="cd20339">
    <property type="entry name" value="BRcat_RBR_RNF216"/>
    <property type="match status" value="1"/>
</dbReference>
<evidence type="ECO:0000313" key="8">
    <source>
        <dbReference type="WBParaSite" id="MBELARI_LOCUS3109.1"/>
    </source>
</evidence>
<dbReference type="WBParaSite" id="MBELARI_LOCUS3109.1">
    <property type="protein sequence ID" value="MBELARI_LOCUS3109.1"/>
    <property type="gene ID" value="MBELARI_LOCUS3109"/>
</dbReference>
<reference evidence="8" key="1">
    <citation type="submission" date="2024-02" db="UniProtKB">
        <authorList>
            <consortium name="WormBaseParasite"/>
        </authorList>
    </citation>
    <scope>IDENTIFICATION</scope>
</reference>
<dbReference type="InterPro" id="IPR047545">
    <property type="entry name" value="BRcat_RBR_RNF216"/>
</dbReference>
<evidence type="ECO:0000256" key="1">
    <source>
        <dbReference type="ARBA" id="ARBA00004906"/>
    </source>
</evidence>
<evidence type="ECO:0000256" key="5">
    <source>
        <dbReference type="ARBA" id="ARBA00022833"/>
    </source>
</evidence>
<dbReference type="InterPro" id="IPR002867">
    <property type="entry name" value="IBR_dom"/>
</dbReference>
<keyword evidence="3" id="KW-0863">Zinc-finger</keyword>
<keyword evidence="7" id="KW-1185">Reference proteome</keyword>
<dbReference type="SUPFAM" id="SSF57850">
    <property type="entry name" value="RING/U-box"/>
    <property type="match status" value="1"/>
</dbReference>
<dbReference type="GO" id="GO:0008270">
    <property type="term" value="F:zinc ion binding"/>
    <property type="evidence" value="ECO:0007669"/>
    <property type="project" value="UniProtKB-KW"/>
</dbReference>
<proteinExistence type="predicted"/>
<evidence type="ECO:0000256" key="4">
    <source>
        <dbReference type="ARBA" id="ARBA00022786"/>
    </source>
</evidence>
<name>A0AAF3F884_9BILA</name>
<evidence type="ECO:0000313" key="7">
    <source>
        <dbReference type="Proteomes" id="UP000887575"/>
    </source>
</evidence>
<keyword evidence="2" id="KW-0479">Metal-binding</keyword>
<comment type="pathway">
    <text evidence="1">Protein modification; protein ubiquitination.</text>
</comment>
<organism evidence="7 8">
    <name type="scientific">Mesorhabditis belari</name>
    <dbReference type="NCBI Taxonomy" id="2138241"/>
    <lineage>
        <taxon>Eukaryota</taxon>
        <taxon>Metazoa</taxon>
        <taxon>Ecdysozoa</taxon>
        <taxon>Nematoda</taxon>
        <taxon>Chromadorea</taxon>
        <taxon>Rhabditida</taxon>
        <taxon>Rhabditina</taxon>
        <taxon>Rhabditomorpha</taxon>
        <taxon>Rhabditoidea</taxon>
        <taxon>Rhabditidae</taxon>
        <taxon>Mesorhabditinae</taxon>
        <taxon>Mesorhabditis</taxon>
    </lineage>
</organism>
<evidence type="ECO:0000256" key="2">
    <source>
        <dbReference type="ARBA" id="ARBA00022723"/>
    </source>
</evidence>
<dbReference type="PANTHER" id="PTHR22770:SF47">
    <property type="entry name" value="E3 UBIQUITIN-PROTEIN LIGASE RNF216"/>
    <property type="match status" value="1"/>
</dbReference>
<keyword evidence="5" id="KW-0862">Zinc</keyword>
<feature type="domain" description="IBR" evidence="6">
    <location>
        <begin position="312"/>
        <end position="380"/>
    </location>
</feature>
<dbReference type="SMART" id="SM00647">
    <property type="entry name" value="IBR"/>
    <property type="match status" value="1"/>
</dbReference>